<reference evidence="2" key="3">
    <citation type="journal article" date="2016" name="Genome Announc.">
        <title>Complete Genome Sequences of Four Strains from the 2015-2016 Elizabethkingia anophelis Outbreak.</title>
        <authorList>
            <person name="Nicholson A.C."/>
            <person name="Whitney A.M."/>
            <person name="Emery B.D."/>
            <person name="Bell M.E."/>
            <person name="Gartin J.T."/>
            <person name="Humrighouse B.W."/>
            <person name="Loparev V.N."/>
            <person name="Batra D."/>
            <person name="Sheth M."/>
            <person name="Rowe L.A."/>
            <person name="Juieng P."/>
            <person name="Knipe K."/>
            <person name="Gulvik C."/>
            <person name="McQuiston J.R."/>
        </authorList>
    </citation>
    <scope>NUCLEOTIDE SEQUENCE</scope>
</reference>
<protein>
    <recommendedName>
        <fullName evidence="3">Nitrogen regulatory IIA protein</fullName>
    </recommendedName>
</protein>
<reference evidence="2" key="7">
    <citation type="journal article" date="2017" name="Sci. Rep.">
        <title>Genomic features, phylogenetic relationships, and comparative genomics of Elizabethkingia anophelis strain EM361-97 isolated in Taiwan.</title>
        <authorList>
            <person name="Lin J.N."/>
            <person name="Lai C.H."/>
            <person name="Yang C.H."/>
            <person name="Huang Y.H."/>
            <person name="Lin H.H."/>
        </authorList>
    </citation>
    <scope>NUCLEOTIDE SEQUENCE</scope>
</reference>
<proteinExistence type="predicted"/>
<keyword evidence="1" id="KW-0812">Transmembrane</keyword>
<accession>A0A455ZDU0</accession>
<reference evidence="2" key="5">
    <citation type="journal article" date="2017" name="Genome Announc.">
        <title>Complete Circularized Genome Sequences of Four Strains of Elizabethkingia anophelis, Including Two Novel Strains Isolated from Wild-Caught Anopheles sinensis.</title>
        <authorList>
            <person name="Pei D."/>
            <person name="Nicholson A.C."/>
            <person name="Jiang J."/>
            <person name="Chen H."/>
            <person name="Whitney A.M."/>
            <person name="Villarma A."/>
            <person name="Bell M."/>
            <person name="Humrighouse B."/>
            <person name="Rowe L.A."/>
            <person name="Sheth M."/>
            <person name="Batra D."/>
            <person name="Juieng P."/>
            <person name="Loparev V.N."/>
            <person name="McQuiston J.R."/>
            <person name="Lan Y."/>
            <person name="Ma Y."/>
            <person name="Xu J."/>
        </authorList>
    </citation>
    <scope>NUCLEOTIDE SEQUENCE</scope>
</reference>
<reference evidence="2" key="6">
    <citation type="journal article" date="2017" name="Nat. Commun.">
        <title>Evolutionary dynamics and genomic features of the Elizabethkingia anophelis 2015 to 2016 Wisconsin outbreak strain.</title>
        <authorList>
            <person name="Perrin A."/>
            <person name="Larsonneur E."/>
            <person name="Nicholson A.C."/>
            <person name="Edwards D.J."/>
            <person name="Gundlach K.M."/>
            <person name="Whitney A.M."/>
            <person name="Gulvik C.A."/>
            <person name="Bell M.E."/>
            <person name="Rendueles O."/>
            <person name="Cury J."/>
            <person name="Hugon P."/>
            <person name="Clermont D."/>
            <person name="Enouf V."/>
            <person name="Loparev V."/>
            <person name="Juieng P."/>
            <person name="Monson T."/>
            <person name="Warshauer D."/>
            <person name="Elbadawi L.I."/>
            <person name="Walters M.S."/>
            <person name="Crist M.B."/>
            <person name="Noble-Wang J."/>
            <person name="Borlaug G."/>
            <person name="Rocha E.P.C."/>
            <person name="Criscuolo A."/>
            <person name="Touchon M."/>
            <person name="Davis J.P."/>
            <person name="Holt K.E."/>
            <person name="McQuiston J.R."/>
            <person name="Brisse S."/>
        </authorList>
    </citation>
    <scope>NUCLEOTIDE SEQUENCE</scope>
</reference>
<keyword evidence="1" id="KW-1133">Transmembrane helix</keyword>
<evidence type="ECO:0000256" key="1">
    <source>
        <dbReference type="SAM" id="Phobius"/>
    </source>
</evidence>
<reference evidence="2" key="1">
    <citation type="journal article" date="2014" name="Genome Biol. Evol.">
        <title>Comparative genomic analysis of malaria mosquito vector-associated novel pathogen Elizabethkingia anophelis.</title>
        <authorList>
            <person name="Teo J."/>
            <person name="Tan S.Y."/>
            <person name="Liu Y."/>
            <person name="Tay M."/>
            <person name="Ding Y."/>
            <person name="Li Y."/>
            <person name="Kjelleberg S."/>
            <person name="Givskov M."/>
            <person name="Lin R.T."/>
            <person name="Yang L."/>
        </authorList>
    </citation>
    <scope>NUCLEOTIDE SEQUENCE</scope>
</reference>
<reference evidence="2" key="8">
    <citation type="journal article" date="2018" name="J. ISSAAS">
        <title>In Silico Identification of Three Types of Integrative and Conjugative Elements (ICEs) in Elizabethkingia anophelis Strains Isolated from Around the World.</title>
        <authorList>
            <person name="Xu J."/>
            <person name="Pei D."/>
            <person name="Nicholson A."/>
            <person name="Lan Y."/>
            <person name="Xia Q."/>
        </authorList>
    </citation>
    <scope>NUCLEOTIDE SEQUENCE</scope>
</reference>
<evidence type="ECO:0008006" key="3">
    <source>
        <dbReference type="Google" id="ProtNLM"/>
    </source>
</evidence>
<feature type="transmembrane region" description="Helical" evidence="1">
    <location>
        <begin position="33"/>
        <end position="54"/>
    </location>
</feature>
<dbReference type="AlphaFoldDB" id="A0A455ZDU0"/>
<dbReference type="RefSeq" id="WP_155604327.1">
    <property type="nucleotide sequence ID" value="NZ_CP077751.1"/>
</dbReference>
<sequence>MKKLRNIRNNIDQWMYRIDNQWRKLPVRLQYRYILIIFCGYALLTLVVLAKVWYDTSQSRNHMTIDHIRHPALKSKKAVPDSIFTIVKPPQYERE</sequence>
<reference evidence="2" key="4">
    <citation type="journal article" date="2016" name="Sci. Rep.">
        <title>Genomic epidemiology and global diversity of the emerging bacterial pathogen Elizabethkingia anophelis.</title>
        <authorList>
            <person name="Breurec S."/>
            <person name="Criscuolo A."/>
            <person name="Diancourt L."/>
            <person name="Rendueles O."/>
            <person name="Vandenbogaert M."/>
            <person name="Passet V."/>
            <person name="Caro V."/>
            <person name="Rocha E.P."/>
            <person name="Touchon M."/>
            <person name="Brisse S."/>
        </authorList>
    </citation>
    <scope>NUCLEOTIDE SEQUENCE</scope>
</reference>
<organism evidence="2">
    <name type="scientific">Elizabethkingia anophelis</name>
    <dbReference type="NCBI Taxonomy" id="1117645"/>
    <lineage>
        <taxon>Bacteria</taxon>
        <taxon>Pseudomonadati</taxon>
        <taxon>Bacteroidota</taxon>
        <taxon>Flavobacteriia</taxon>
        <taxon>Flavobacteriales</taxon>
        <taxon>Weeksellaceae</taxon>
        <taxon>Elizabethkingia</taxon>
    </lineage>
</organism>
<keyword evidence="1" id="KW-0472">Membrane</keyword>
<name>A0A455ZDU0_9FLAO</name>
<evidence type="ECO:0000313" key="2">
    <source>
        <dbReference type="EMBL" id="DAC75023.1"/>
    </source>
</evidence>
<dbReference type="EMBL" id="BK010598">
    <property type="protein sequence ID" value="DAC75023.1"/>
    <property type="molecule type" value="Genomic_DNA"/>
</dbReference>
<reference evidence="2" key="2">
    <citation type="journal article" date="2014" name="PLoS ONE">
        <title>Insights from the genome annotation of Elizabethkingia anophelis from the malaria vector Anopheles gambiae.</title>
        <authorList>
            <person name="Kukutla P."/>
            <person name="Lindberg B.G."/>
            <person name="Pei D."/>
            <person name="Rayl M."/>
            <person name="Yu W."/>
            <person name="Steritz M."/>
            <person name="Faye I."/>
            <person name="Xu J."/>
        </authorList>
    </citation>
    <scope>NUCLEOTIDE SEQUENCE</scope>
</reference>